<dbReference type="GO" id="GO:0072583">
    <property type="term" value="P:clathrin-dependent endocytosis"/>
    <property type="evidence" value="ECO:0007669"/>
    <property type="project" value="InterPro"/>
</dbReference>
<dbReference type="Gene3D" id="1.20.58.150">
    <property type="entry name" value="ANTH domain"/>
    <property type="match status" value="1"/>
</dbReference>
<keyword evidence="2" id="KW-0254">Endocytosis</keyword>
<dbReference type="Gene3D" id="1.25.40.90">
    <property type="match status" value="1"/>
</dbReference>
<dbReference type="GO" id="GO:0000149">
    <property type="term" value="F:SNARE binding"/>
    <property type="evidence" value="ECO:0007669"/>
    <property type="project" value="TreeGrafter"/>
</dbReference>
<dbReference type="GO" id="GO:0005545">
    <property type="term" value="F:1-phosphatidylinositol binding"/>
    <property type="evidence" value="ECO:0007669"/>
    <property type="project" value="InterPro"/>
</dbReference>
<accession>A0A7S0HDG1</accession>
<dbReference type="InterPro" id="IPR008942">
    <property type="entry name" value="ENTH_VHS"/>
</dbReference>
<dbReference type="SUPFAM" id="SSF48464">
    <property type="entry name" value="ENTH/VHS domain"/>
    <property type="match status" value="1"/>
</dbReference>
<feature type="compositionally biased region" description="Polar residues" evidence="5">
    <location>
        <begin position="417"/>
        <end position="454"/>
    </location>
</feature>
<gene>
    <name evidence="7" type="ORF">HPHI1048_LOCUS5406</name>
</gene>
<sequence length="666" mass="71514">MVKLVFAMDHHYTGTKTVSGALHKVNKEFKKVSKSLTSDDTFRSFMDKTTSALTFDGVKKAVLKATSFEHGPPKEKHVQTLIQECQYNNSPELLQELAGRLHNKDATVVLKALMVFHRLLSDSPRSANMYKACYALRNEFNVRRFLDESTHESMQASRMVRHYALYLEEKIHAFKKTRFDYERHSSDSSEHIDSLSTDQLIIDVEAMMLLLDAGYSCSFRENSVVHPTSIAAFSIVFKDVRVLYQSLNKAILRLLDNYFELPKAIAEKILTLYKMFLDHNKKISNVFDDARELLGHEKVELSVPPESFLESLEKYLENDDFTPSQRDRAALEDVTNAPIIQLEDLIGDVGNLNIDNGGGKKDDLDDIFGSPASAPPQMSPPLQSTMTSGMPAATAQSNFGQNALASFSPSDGFGPGPSQSLLDMPSGNTDFGGNSFSDNQNPFASNQNDSNGLFGNSMPAASNLGMMGNNMGMGTAATYSNANMNMSSNMGVSMGLNSNMGMNNGMSMGAMGVNQGMMGMGMNQGMGGMGMGGMGMGMGGMNQSMGGMGMGMGGMNSAMGGMNSGMAMGMGMGGNPGASMMQSGMGMMNQGMQGNMGMNQGMGMGMGMGNLATVSPMGLQGSMQSRPKLGPRPGETMPNLEGTGDSLGGLGELVGGMMNSAKTQKK</sequence>
<dbReference type="InterPro" id="IPR013809">
    <property type="entry name" value="ENTH"/>
</dbReference>
<dbReference type="InterPro" id="IPR011417">
    <property type="entry name" value="ANTH_dom"/>
</dbReference>
<dbReference type="GO" id="GO:0005546">
    <property type="term" value="F:phosphatidylinositol-4,5-bisphosphate binding"/>
    <property type="evidence" value="ECO:0007669"/>
    <property type="project" value="TreeGrafter"/>
</dbReference>
<organism evidence="7">
    <name type="scientific">Hanusia phi</name>
    <dbReference type="NCBI Taxonomy" id="3032"/>
    <lineage>
        <taxon>Eukaryota</taxon>
        <taxon>Cryptophyceae</taxon>
        <taxon>Pyrenomonadales</taxon>
        <taxon>Geminigeraceae</taxon>
        <taxon>Hanusia</taxon>
    </lineage>
</organism>
<dbReference type="SMART" id="SM00273">
    <property type="entry name" value="ENTH"/>
    <property type="match status" value="1"/>
</dbReference>
<evidence type="ECO:0000256" key="1">
    <source>
        <dbReference type="ARBA" id="ARBA00004600"/>
    </source>
</evidence>
<reference evidence="7" key="1">
    <citation type="submission" date="2021-01" db="EMBL/GenBank/DDBJ databases">
        <authorList>
            <person name="Corre E."/>
            <person name="Pelletier E."/>
            <person name="Niang G."/>
            <person name="Scheremetjew M."/>
            <person name="Finn R."/>
            <person name="Kale V."/>
            <person name="Holt S."/>
            <person name="Cochrane G."/>
            <person name="Meng A."/>
            <person name="Brown T."/>
            <person name="Cohen L."/>
        </authorList>
    </citation>
    <scope>NUCLEOTIDE SEQUENCE</scope>
    <source>
        <strain evidence="7">CCMP325</strain>
    </source>
</reference>
<evidence type="ECO:0000256" key="5">
    <source>
        <dbReference type="SAM" id="MobiDB-lite"/>
    </source>
</evidence>
<dbReference type="PROSITE" id="PS50942">
    <property type="entry name" value="ENTH"/>
    <property type="match status" value="1"/>
</dbReference>
<dbReference type="GO" id="GO:0048268">
    <property type="term" value="P:clathrin coat assembly"/>
    <property type="evidence" value="ECO:0007669"/>
    <property type="project" value="InterPro"/>
</dbReference>
<dbReference type="GO" id="GO:0030136">
    <property type="term" value="C:clathrin-coated vesicle"/>
    <property type="evidence" value="ECO:0007669"/>
    <property type="project" value="InterPro"/>
</dbReference>
<dbReference type="PANTHER" id="PTHR22951">
    <property type="entry name" value="CLATHRIN ASSEMBLY PROTEIN"/>
    <property type="match status" value="1"/>
</dbReference>
<dbReference type="GO" id="GO:0032050">
    <property type="term" value="F:clathrin heavy chain binding"/>
    <property type="evidence" value="ECO:0007669"/>
    <property type="project" value="TreeGrafter"/>
</dbReference>
<keyword evidence="4" id="KW-0168">Coated pit</keyword>
<feature type="region of interest" description="Disordered" evidence="5">
    <location>
        <begin position="362"/>
        <end position="391"/>
    </location>
</feature>
<dbReference type="SUPFAM" id="SSF89009">
    <property type="entry name" value="GAT-like domain"/>
    <property type="match status" value="1"/>
</dbReference>
<evidence type="ECO:0000256" key="3">
    <source>
        <dbReference type="ARBA" id="ARBA00023136"/>
    </source>
</evidence>
<feature type="domain" description="ENTH" evidence="6">
    <location>
        <begin position="50"/>
        <end position="181"/>
    </location>
</feature>
<dbReference type="Pfam" id="PF07651">
    <property type="entry name" value="ANTH"/>
    <property type="match status" value="1"/>
</dbReference>
<feature type="region of interest" description="Disordered" evidence="5">
    <location>
        <begin position="403"/>
        <end position="456"/>
    </location>
</feature>
<name>A0A7S0HDG1_9CRYP</name>
<evidence type="ECO:0000256" key="4">
    <source>
        <dbReference type="ARBA" id="ARBA00023176"/>
    </source>
</evidence>
<dbReference type="PANTHER" id="PTHR22951:SF5">
    <property type="entry name" value="PHOSPHATIDYLINOSITOL-BINDING CLATHRIN ASSEMBLY PROTEIN LAP"/>
    <property type="match status" value="1"/>
</dbReference>
<evidence type="ECO:0000256" key="2">
    <source>
        <dbReference type="ARBA" id="ARBA00022583"/>
    </source>
</evidence>
<dbReference type="InterPro" id="IPR014712">
    <property type="entry name" value="ANTH_dom_sf"/>
</dbReference>
<proteinExistence type="predicted"/>
<keyword evidence="3" id="KW-0472">Membrane</keyword>
<comment type="subcellular location">
    <subcellularLocation>
        <location evidence="1">Membrane</location>
        <location evidence="1">Clathrin-coated pit</location>
    </subcellularLocation>
</comment>
<dbReference type="AlphaFoldDB" id="A0A7S0HDG1"/>
<dbReference type="InterPro" id="IPR045192">
    <property type="entry name" value="AP180-like"/>
</dbReference>
<dbReference type="CDD" id="cd03564">
    <property type="entry name" value="ANTH_N"/>
    <property type="match status" value="1"/>
</dbReference>
<dbReference type="GO" id="GO:0006900">
    <property type="term" value="P:vesicle budding from membrane"/>
    <property type="evidence" value="ECO:0007669"/>
    <property type="project" value="TreeGrafter"/>
</dbReference>
<evidence type="ECO:0000259" key="6">
    <source>
        <dbReference type="PROSITE" id="PS50942"/>
    </source>
</evidence>
<dbReference type="EMBL" id="HBEO01007710">
    <property type="protein sequence ID" value="CAD8474739.1"/>
    <property type="molecule type" value="Transcribed_RNA"/>
</dbReference>
<protein>
    <recommendedName>
        <fullName evidence="6">ENTH domain-containing protein</fullName>
    </recommendedName>
</protein>
<dbReference type="InterPro" id="IPR048050">
    <property type="entry name" value="ANTH_N_plant"/>
</dbReference>
<evidence type="ECO:0000313" key="7">
    <source>
        <dbReference type="EMBL" id="CAD8474739.1"/>
    </source>
</evidence>
<dbReference type="GO" id="GO:0005905">
    <property type="term" value="C:clathrin-coated pit"/>
    <property type="evidence" value="ECO:0007669"/>
    <property type="project" value="UniProtKB-SubCell"/>
</dbReference>